<reference evidence="2" key="1">
    <citation type="submission" date="2022-10" db="EMBL/GenBank/DDBJ databases">
        <title>Luteolibacter sp. GHJ8, whole genome shotgun sequencing project.</title>
        <authorList>
            <person name="Zhao G."/>
            <person name="Shen L."/>
        </authorList>
    </citation>
    <scope>NUCLEOTIDE SEQUENCE</scope>
    <source>
        <strain evidence="2">GHJ8</strain>
    </source>
</reference>
<protein>
    <submittedName>
        <fullName evidence="2">Phosphotransferase</fullName>
    </submittedName>
</protein>
<dbReference type="InterPro" id="IPR051678">
    <property type="entry name" value="AGP_Transferase"/>
</dbReference>
<dbReference type="EMBL" id="JAPDDR010000008">
    <property type="protein sequence ID" value="MCW1915080.1"/>
    <property type="molecule type" value="Genomic_DNA"/>
</dbReference>
<feature type="domain" description="Aminoglycoside phosphotransferase" evidence="1">
    <location>
        <begin position="26"/>
        <end position="237"/>
    </location>
</feature>
<gene>
    <name evidence="2" type="ORF">OJ996_15950</name>
</gene>
<proteinExistence type="predicted"/>
<dbReference type="Pfam" id="PF01636">
    <property type="entry name" value="APH"/>
    <property type="match status" value="1"/>
</dbReference>
<evidence type="ECO:0000313" key="3">
    <source>
        <dbReference type="Proteomes" id="UP001165653"/>
    </source>
</evidence>
<dbReference type="PANTHER" id="PTHR21310">
    <property type="entry name" value="AMINOGLYCOSIDE PHOSPHOTRANSFERASE-RELATED-RELATED"/>
    <property type="match status" value="1"/>
</dbReference>
<dbReference type="PANTHER" id="PTHR21310:SF15">
    <property type="entry name" value="AMINOGLYCOSIDE PHOSPHOTRANSFERASE DOMAIN-CONTAINING PROTEIN"/>
    <property type="match status" value="1"/>
</dbReference>
<dbReference type="InterPro" id="IPR002575">
    <property type="entry name" value="Aminoglycoside_PTrfase"/>
</dbReference>
<comment type="caution">
    <text evidence="2">The sequence shown here is derived from an EMBL/GenBank/DDBJ whole genome shotgun (WGS) entry which is preliminary data.</text>
</comment>
<evidence type="ECO:0000259" key="1">
    <source>
        <dbReference type="Pfam" id="PF01636"/>
    </source>
</evidence>
<organism evidence="2 3">
    <name type="scientific">Luteolibacter rhizosphaerae</name>
    <dbReference type="NCBI Taxonomy" id="2989719"/>
    <lineage>
        <taxon>Bacteria</taxon>
        <taxon>Pseudomonadati</taxon>
        <taxon>Verrucomicrobiota</taxon>
        <taxon>Verrucomicrobiia</taxon>
        <taxon>Verrucomicrobiales</taxon>
        <taxon>Verrucomicrobiaceae</taxon>
        <taxon>Luteolibacter</taxon>
    </lineage>
</organism>
<keyword evidence="3" id="KW-1185">Reference proteome</keyword>
<name>A0ABT3G774_9BACT</name>
<dbReference type="Gene3D" id="3.90.1200.10">
    <property type="match status" value="1"/>
</dbReference>
<sequence>MTQPLSIASMRELILAADPGLSGASFTVLEDGWDSVAVDVGNEYIFKFPREPDAAWSLEKEARLLEVLRPHLSIPIPALELLPGPPVFSRHRKIPGSHLLEADYAKLPECARHALAEQLATFYLQLHRLDPQPLVAAGATPVPGWPEAGELILDLETLLDGPLFRAAADALRAWEALPLDPRGSVYGFFDGHGWNMAFDHERQVLNGIFDFADSGFGDLHREFIYTDLIHRDLTRRVVGYYESLAGFPLDRNRIDLLSGVLCLSELAGESGHPTHGPLIRRNAETWLRHRLDRPGEF</sequence>
<dbReference type="InterPro" id="IPR011009">
    <property type="entry name" value="Kinase-like_dom_sf"/>
</dbReference>
<dbReference type="Proteomes" id="UP001165653">
    <property type="component" value="Unassembled WGS sequence"/>
</dbReference>
<dbReference type="Gene3D" id="3.30.200.20">
    <property type="entry name" value="Phosphorylase Kinase, domain 1"/>
    <property type="match status" value="1"/>
</dbReference>
<dbReference type="SUPFAM" id="SSF56112">
    <property type="entry name" value="Protein kinase-like (PK-like)"/>
    <property type="match status" value="1"/>
</dbReference>
<accession>A0ABT3G774</accession>
<evidence type="ECO:0000313" key="2">
    <source>
        <dbReference type="EMBL" id="MCW1915080.1"/>
    </source>
</evidence>